<organism evidence="2 3">
    <name type="scientific">Neoarthrinium moseri</name>
    <dbReference type="NCBI Taxonomy" id="1658444"/>
    <lineage>
        <taxon>Eukaryota</taxon>
        <taxon>Fungi</taxon>
        <taxon>Dikarya</taxon>
        <taxon>Ascomycota</taxon>
        <taxon>Pezizomycotina</taxon>
        <taxon>Sordariomycetes</taxon>
        <taxon>Xylariomycetidae</taxon>
        <taxon>Amphisphaeriales</taxon>
        <taxon>Apiosporaceae</taxon>
        <taxon>Neoarthrinium</taxon>
    </lineage>
</organism>
<feature type="chain" id="PRO_5040235667" evidence="1">
    <location>
        <begin position="24"/>
        <end position="121"/>
    </location>
</feature>
<comment type="caution">
    <text evidence="2">The sequence shown here is derived from an EMBL/GenBank/DDBJ whole genome shotgun (WGS) entry which is preliminary data.</text>
</comment>
<sequence length="121" mass="12909">MAFIKSSVLNLAIVILAAPVALADLHKVAVCVTNRISSPNGGTPYSVSYDWAKNYEILPDATKCACDLYRQRNTGSKQWDTCPDCMFDGIGCNSAASHIGGDEMTYYCESKCGAQGAEGNS</sequence>
<evidence type="ECO:0000256" key="1">
    <source>
        <dbReference type="SAM" id="SignalP"/>
    </source>
</evidence>
<dbReference type="AlphaFoldDB" id="A0A9P9WTY5"/>
<gene>
    <name evidence="2" type="ORF">JX265_003282</name>
</gene>
<name>A0A9P9WTY5_9PEZI</name>
<proteinExistence type="predicted"/>
<dbReference type="OrthoDB" id="3489571at2759"/>
<keyword evidence="3" id="KW-1185">Reference proteome</keyword>
<accession>A0A9P9WTY5</accession>
<dbReference type="EMBL" id="JAFIMR010000005">
    <property type="protein sequence ID" value="KAI1879105.1"/>
    <property type="molecule type" value="Genomic_DNA"/>
</dbReference>
<protein>
    <submittedName>
        <fullName evidence="2">Uncharacterized protein</fullName>
    </submittedName>
</protein>
<evidence type="ECO:0000313" key="2">
    <source>
        <dbReference type="EMBL" id="KAI1879105.1"/>
    </source>
</evidence>
<evidence type="ECO:0000313" key="3">
    <source>
        <dbReference type="Proteomes" id="UP000829685"/>
    </source>
</evidence>
<dbReference type="Proteomes" id="UP000829685">
    <property type="component" value="Unassembled WGS sequence"/>
</dbReference>
<feature type="signal peptide" evidence="1">
    <location>
        <begin position="1"/>
        <end position="23"/>
    </location>
</feature>
<reference evidence="2" key="1">
    <citation type="submission" date="2021-03" db="EMBL/GenBank/DDBJ databases">
        <title>Revisited historic fungal species revealed as producer of novel bioactive compounds through whole genome sequencing and comparative genomics.</title>
        <authorList>
            <person name="Vignolle G.A."/>
            <person name="Hochenegger N."/>
            <person name="Mach R.L."/>
            <person name="Mach-Aigner A.R."/>
            <person name="Javad Rahimi M."/>
            <person name="Salim K.A."/>
            <person name="Chan C.M."/>
            <person name="Lim L.B.L."/>
            <person name="Cai F."/>
            <person name="Druzhinina I.S."/>
            <person name="U'Ren J.M."/>
            <person name="Derntl C."/>
        </authorList>
    </citation>
    <scope>NUCLEOTIDE SEQUENCE</scope>
    <source>
        <strain evidence="2">TUCIM 5799</strain>
    </source>
</reference>
<keyword evidence="1" id="KW-0732">Signal</keyword>